<protein>
    <submittedName>
        <fullName evidence="1">Uncharacterized protein</fullName>
    </submittedName>
</protein>
<evidence type="ECO:0000313" key="1">
    <source>
        <dbReference type="EMBL" id="JAE18880.1"/>
    </source>
</evidence>
<accession>A0A0A9G1C0</accession>
<reference evidence="1" key="2">
    <citation type="journal article" date="2015" name="Data Brief">
        <title>Shoot transcriptome of the giant reed, Arundo donax.</title>
        <authorList>
            <person name="Barrero R.A."/>
            <person name="Guerrero F.D."/>
            <person name="Moolhuijzen P."/>
            <person name="Goolsby J.A."/>
            <person name="Tidwell J."/>
            <person name="Bellgard S.E."/>
            <person name="Bellgard M.I."/>
        </authorList>
    </citation>
    <scope>NUCLEOTIDE SEQUENCE</scope>
    <source>
        <tissue evidence="1">Shoot tissue taken approximately 20 cm above the soil surface</tissue>
    </source>
</reference>
<sequence>MSIAEIILEPSVCMVSHLHSLIHLIPYMTRTDPLEKDWKGLKKQLVTWRMKIQMKLEMRKWRRCRQDHLVAPWLQH</sequence>
<reference evidence="1" key="1">
    <citation type="submission" date="2014-09" db="EMBL/GenBank/DDBJ databases">
        <authorList>
            <person name="Magalhaes I.L.F."/>
            <person name="Oliveira U."/>
            <person name="Santos F.R."/>
            <person name="Vidigal T.H.D.A."/>
            <person name="Brescovit A.D."/>
            <person name="Santos A.J."/>
        </authorList>
    </citation>
    <scope>NUCLEOTIDE SEQUENCE</scope>
    <source>
        <tissue evidence="1">Shoot tissue taken approximately 20 cm above the soil surface</tissue>
    </source>
</reference>
<dbReference type="EMBL" id="GBRH01179016">
    <property type="protein sequence ID" value="JAE18880.1"/>
    <property type="molecule type" value="Transcribed_RNA"/>
</dbReference>
<dbReference type="AlphaFoldDB" id="A0A0A9G1C0"/>
<proteinExistence type="predicted"/>
<name>A0A0A9G1C0_ARUDO</name>
<organism evidence="1">
    <name type="scientific">Arundo donax</name>
    <name type="common">Giant reed</name>
    <name type="synonym">Donax arundinaceus</name>
    <dbReference type="NCBI Taxonomy" id="35708"/>
    <lineage>
        <taxon>Eukaryota</taxon>
        <taxon>Viridiplantae</taxon>
        <taxon>Streptophyta</taxon>
        <taxon>Embryophyta</taxon>
        <taxon>Tracheophyta</taxon>
        <taxon>Spermatophyta</taxon>
        <taxon>Magnoliopsida</taxon>
        <taxon>Liliopsida</taxon>
        <taxon>Poales</taxon>
        <taxon>Poaceae</taxon>
        <taxon>PACMAD clade</taxon>
        <taxon>Arundinoideae</taxon>
        <taxon>Arundineae</taxon>
        <taxon>Arundo</taxon>
    </lineage>
</organism>